<dbReference type="STRING" id="399736.SAMN04489720_0992"/>
<feature type="transmembrane region" description="Helical" evidence="1">
    <location>
        <begin position="171"/>
        <end position="195"/>
    </location>
</feature>
<keyword evidence="1" id="KW-0472">Membrane</keyword>
<evidence type="ECO:0000256" key="1">
    <source>
        <dbReference type="SAM" id="Phobius"/>
    </source>
</evidence>
<feature type="transmembrane region" description="Helical" evidence="1">
    <location>
        <begin position="131"/>
        <end position="150"/>
    </location>
</feature>
<proteinExistence type="predicted"/>
<evidence type="ECO:0008006" key="4">
    <source>
        <dbReference type="Google" id="ProtNLM"/>
    </source>
</evidence>
<dbReference type="Proteomes" id="UP000198822">
    <property type="component" value="Chromosome I"/>
</dbReference>
<accession>A0A1G8BM51</accession>
<keyword evidence="3" id="KW-1185">Reference proteome</keyword>
<dbReference type="AlphaFoldDB" id="A0A1G8BM51"/>
<protein>
    <recommendedName>
        <fullName evidence="4">Stage II sporulation protein M</fullName>
    </recommendedName>
</protein>
<reference evidence="3" key="1">
    <citation type="submission" date="2016-10" db="EMBL/GenBank/DDBJ databases">
        <authorList>
            <person name="Varghese N."/>
            <person name="Submissions S."/>
        </authorList>
    </citation>
    <scope>NUCLEOTIDE SEQUENCE [LARGE SCALE GENOMIC DNA]</scope>
    <source>
        <strain evidence="3">DSM 22002</strain>
    </source>
</reference>
<sequence length="199" mass="19060">MRRARAHAGARAKVSTVVVLALLLGALALVPAASVAAAGSSGLAARNAVDVAAGDLDVIHLAGATSFAEILARNLSAAALLVAGAPLAGVPTVGGGIVIGFGVGAGMRAVLEALGPTELAARVLAYAPLELLGILGAAAAGFAPLVAVVLDRARRDGGRCLRSAIVSGLVVAARLGGVSVVAIVVAGAVEAVLVASSSS</sequence>
<gene>
    <name evidence="2" type="ORF">SAMN04489720_0992</name>
</gene>
<evidence type="ECO:0000313" key="3">
    <source>
        <dbReference type="Proteomes" id="UP000198822"/>
    </source>
</evidence>
<keyword evidence="1" id="KW-1133">Transmembrane helix</keyword>
<keyword evidence="1" id="KW-0812">Transmembrane</keyword>
<evidence type="ECO:0000313" key="2">
    <source>
        <dbReference type="EMBL" id="SDH34309.1"/>
    </source>
</evidence>
<organism evidence="2 3">
    <name type="scientific">Agrococcus jejuensis</name>
    <dbReference type="NCBI Taxonomy" id="399736"/>
    <lineage>
        <taxon>Bacteria</taxon>
        <taxon>Bacillati</taxon>
        <taxon>Actinomycetota</taxon>
        <taxon>Actinomycetes</taxon>
        <taxon>Micrococcales</taxon>
        <taxon>Microbacteriaceae</taxon>
        <taxon>Agrococcus</taxon>
    </lineage>
</organism>
<name>A0A1G8BM51_9MICO</name>
<dbReference type="RefSeq" id="WP_092502984.1">
    <property type="nucleotide sequence ID" value="NZ_LT629695.1"/>
</dbReference>
<dbReference type="EMBL" id="LT629695">
    <property type="protein sequence ID" value="SDH34309.1"/>
    <property type="molecule type" value="Genomic_DNA"/>
</dbReference>